<dbReference type="EMBL" id="LUKN01003691">
    <property type="protein sequence ID" value="OAQ97064.1"/>
    <property type="molecule type" value="Genomic_DNA"/>
</dbReference>
<evidence type="ECO:0000256" key="1">
    <source>
        <dbReference type="SAM" id="MobiDB-lite"/>
    </source>
</evidence>
<keyword evidence="3" id="KW-1185">Reference proteome</keyword>
<proteinExistence type="predicted"/>
<feature type="region of interest" description="Disordered" evidence="1">
    <location>
        <begin position="478"/>
        <end position="501"/>
    </location>
</feature>
<dbReference type="AlphaFoldDB" id="A0A179I494"/>
<evidence type="ECO:0000313" key="3">
    <source>
        <dbReference type="Proteomes" id="UP000243081"/>
    </source>
</evidence>
<accession>A0A179I494</accession>
<sequence length="549" mass="58108">MMPKGRAPKRGYSKIKSQRHASILCLVQQIKKASSQIHNDALVGERASHAVQGGRVADGLALGALALDDAHALLFALILDDRLEVADELGPDLCDGQGDGDVDGGRVLQGVERGGAVEHRRVALGREAVLVRVDADAGHALEAKVKRLRLEAGLFEAGNDKGAEAAVDVQPELVAQRQARQPRDVVDDAVREVGRGAYEQDGVAVDEARDAAQVDLVVGRGAVDKVHLDLEVVGGLAEGRVRGHGENPVLVVLSHSTLDVGLLARRQTGEEDAFGAAAGRGAGRTLGRVEHVEDHADDLGLHLTDAREDVRVDGVGDGKEAVGVGLELDQLRLAVVDGAGDVAVLPAGVVHVGQTVELGADILLGHPLLGQRQVARLRGRDELGGHLVERLLDLGAYLAADTGGLQEPAVEDAADVAIQLEDGADDTAALELPVEATRPSGDKVDEDDVADPARKQSDVSNAVFPVRLSDRRVHYRSRFTKPKDSAEEAAPGLRGPEPRRLIGMRDEPGMMLMSRSAVQTELGFRFGYISYSESRDEGIGASKDRKGDP</sequence>
<name>A0A179I494_CORDF</name>
<protein>
    <submittedName>
        <fullName evidence="2">Uncharacterized protein</fullName>
    </submittedName>
</protein>
<evidence type="ECO:0000313" key="2">
    <source>
        <dbReference type="EMBL" id="OAQ97064.1"/>
    </source>
</evidence>
<reference evidence="2 3" key="1">
    <citation type="submission" date="2016-03" db="EMBL/GenBank/DDBJ databases">
        <title>Fine-scale spatial genetic structure of a fungal parasite of coffee scale insects.</title>
        <authorList>
            <person name="Jackson D."/>
            <person name="Zemenick K.A."/>
            <person name="Malloure B."/>
            <person name="Quandt C.A."/>
            <person name="James T.Y."/>
        </authorList>
    </citation>
    <scope>NUCLEOTIDE SEQUENCE [LARGE SCALE GENOMIC DNA]</scope>
    <source>
        <strain evidence="2 3">UM487</strain>
    </source>
</reference>
<dbReference type="Proteomes" id="UP000243081">
    <property type="component" value="Unassembled WGS sequence"/>
</dbReference>
<feature type="region of interest" description="Disordered" evidence="1">
    <location>
        <begin position="435"/>
        <end position="461"/>
    </location>
</feature>
<gene>
    <name evidence="2" type="ORF">LLEC1_00950</name>
</gene>
<organism evidence="2 3">
    <name type="scientific">Cordyceps confragosa</name>
    <name type="common">Lecanicillium lecanii</name>
    <dbReference type="NCBI Taxonomy" id="2714763"/>
    <lineage>
        <taxon>Eukaryota</taxon>
        <taxon>Fungi</taxon>
        <taxon>Dikarya</taxon>
        <taxon>Ascomycota</taxon>
        <taxon>Pezizomycotina</taxon>
        <taxon>Sordariomycetes</taxon>
        <taxon>Hypocreomycetidae</taxon>
        <taxon>Hypocreales</taxon>
        <taxon>Cordycipitaceae</taxon>
        <taxon>Akanthomyces</taxon>
    </lineage>
</organism>
<comment type="caution">
    <text evidence="2">The sequence shown here is derived from an EMBL/GenBank/DDBJ whole genome shotgun (WGS) entry which is preliminary data.</text>
</comment>